<evidence type="ECO:0000256" key="1">
    <source>
        <dbReference type="ARBA" id="ARBA00004141"/>
    </source>
</evidence>
<dbReference type="PANTHER" id="PTHR22888:SF9">
    <property type="entry name" value="CYTOCHROME C OXIDASE SUBUNIT 2"/>
    <property type="match status" value="1"/>
</dbReference>
<evidence type="ECO:0000259" key="18">
    <source>
        <dbReference type="PROSITE" id="PS50999"/>
    </source>
</evidence>
<evidence type="ECO:0000256" key="15">
    <source>
        <dbReference type="RuleBase" id="RU000457"/>
    </source>
</evidence>
<dbReference type="GO" id="GO:0042773">
    <property type="term" value="P:ATP synthesis coupled electron transport"/>
    <property type="evidence" value="ECO:0007669"/>
    <property type="project" value="TreeGrafter"/>
</dbReference>
<evidence type="ECO:0000256" key="12">
    <source>
        <dbReference type="ARBA" id="ARBA00023008"/>
    </source>
</evidence>
<evidence type="ECO:0000256" key="2">
    <source>
        <dbReference type="ARBA" id="ARBA00007866"/>
    </source>
</evidence>
<evidence type="ECO:0000256" key="4">
    <source>
        <dbReference type="ARBA" id="ARBA00022448"/>
    </source>
</evidence>
<comment type="function">
    <text evidence="15">Component of the cytochrome c oxidase, the last enzyme in the mitochondrial electron transport chain which drives oxidative phosphorylation. The respiratory chain contains 3 multisubunit complexes succinate dehydrogenase (complex II, CII), ubiquinol-cytochrome c oxidoreductase (cytochrome b-c1 complex, complex III, CIII) and cytochrome c oxidase (complex IV, CIV), that cooperate to transfer electrons derived from NADH and succinate to molecular oxygen, creating an electrochemical gradient over the inner membrane that drives transmembrane transport and the ATP synthase. Cytochrome c oxidase is the component of the respiratory chain that catalyzes the reduction of oxygen to water. Electrons originating from reduced cytochrome c in the intermembrane space (IMS) are transferred via the dinuclear copper A center (CU(A)) of subunit 2 and heme A of subunit 1 to the active site in subunit 1, a binuclear center (BNC) formed by heme A3 and copper B (CU(B)). The BNC reduces molecular oxygen to 2 water molecules using 4 electrons from cytochrome c in the IMS and 4 protons from the mitochondrial matrix.</text>
</comment>
<keyword evidence="6 15" id="KW-0812">Transmembrane</keyword>
<evidence type="ECO:0000313" key="19">
    <source>
        <dbReference type="EMBL" id="QWS05416.1"/>
    </source>
</evidence>
<feature type="transmembrane region" description="Helical" evidence="16">
    <location>
        <begin position="68"/>
        <end position="90"/>
    </location>
</feature>
<dbReference type="InterPro" id="IPR001505">
    <property type="entry name" value="Copper_CuA"/>
</dbReference>
<evidence type="ECO:0000256" key="6">
    <source>
        <dbReference type="ARBA" id="ARBA00022692"/>
    </source>
</evidence>
<dbReference type="Pfam" id="PF00116">
    <property type="entry name" value="COX2"/>
    <property type="match status" value="1"/>
</dbReference>
<dbReference type="PANTHER" id="PTHR22888">
    <property type="entry name" value="CYTOCHROME C OXIDASE, SUBUNIT II"/>
    <property type="match status" value="1"/>
</dbReference>
<dbReference type="PRINTS" id="PR01166">
    <property type="entry name" value="CYCOXIDASEII"/>
</dbReference>
<evidence type="ECO:0000256" key="7">
    <source>
        <dbReference type="ARBA" id="ARBA00022723"/>
    </source>
</evidence>
<dbReference type="AlphaFoldDB" id="A0A8H2SMW2"/>
<sequence length="300" mass="33382">MAQWRQWGLADSTCKSMQNLIFYHDTVMTVVVLVLTVVGFFLLLFLLKNYTLSGLTSRFISSNERLEAFWAVAPSVILAYLGFSSLLNLYTMEMTGMEPDYVVKVTGRQWYWSYSSNVVSTLEEGVDYTIDYDSYMIPEEDLTGEVNYAFRLNEVDEALYLPADKKIRLLFGADDVMHSFYVPGLGVKVDCIPGRVNSAVLDSQVGVYYGKCTEICGAHHSHMPIKVEFMVESDFLGVIGSFLLEQVSDHQASLTDEGAGSEVVGSLENGVNKVEDDFELAGDSDGVDLFSLVSNDDVND</sequence>
<dbReference type="EMBL" id="MW653805">
    <property type="protein sequence ID" value="QWS05416.1"/>
    <property type="molecule type" value="Genomic_DNA"/>
</dbReference>
<dbReference type="PROSITE" id="PS50857">
    <property type="entry name" value="COX2_CUA"/>
    <property type="match status" value="1"/>
</dbReference>
<dbReference type="Pfam" id="PF02790">
    <property type="entry name" value="COX2_TM"/>
    <property type="match status" value="1"/>
</dbReference>
<dbReference type="InterPro" id="IPR036257">
    <property type="entry name" value="Cyt_c_oxidase_su2_TM_sf"/>
</dbReference>
<organism evidence="19">
    <name type="scientific">Cultellus attenuatus</name>
    <dbReference type="NCBI Taxonomy" id="444100"/>
    <lineage>
        <taxon>Eukaryota</taxon>
        <taxon>Metazoa</taxon>
        <taxon>Spiralia</taxon>
        <taxon>Lophotrochozoa</taxon>
        <taxon>Mollusca</taxon>
        <taxon>Bivalvia</taxon>
        <taxon>Autobranchia</taxon>
        <taxon>Heteroconchia</taxon>
        <taxon>Euheterodonta</taxon>
        <taxon>Imparidentia</taxon>
        <taxon>Adapedonta</taxon>
        <taxon>Solenoidea</taxon>
        <taxon>Cultellidae</taxon>
        <taxon>Cultellus</taxon>
    </lineage>
</organism>
<keyword evidence="8" id="KW-0460">Magnesium</keyword>
<feature type="transmembrane region" description="Helical" evidence="16">
    <location>
        <begin position="27"/>
        <end position="47"/>
    </location>
</feature>
<evidence type="ECO:0000256" key="14">
    <source>
        <dbReference type="ARBA" id="ARBA00049512"/>
    </source>
</evidence>
<dbReference type="Gene3D" id="2.60.40.420">
    <property type="entry name" value="Cupredoxins - blue copper proteins"/>
    <property type="match status" value="1"/>
</dbReference>
<dbReference type="InterPro" id="IPR008972">
    <property type="entry name" value="Cupredoxin"/>
</dbReference>
<gene>
    <name evidence="19" type="primary">cox2</name>
</gene>
<evidence type="ECO:0000256" key="16">
    <source>
        <dbReference type="SAM" id="Phobius"/>
    </source>
</evidence>
<dbReference type="SUPFAM" id="SSF81464">
    <property type="entry name" value="Cytochrome c oxidase subunit II-like, transmembrane region"/>
    <property type="match status" value="1"/>
</dbReference>
<protein>
    <recommendedName>
        <fullName evidence="3 15">Cytochrome c oxidase subunit 2</fullName>
    </recommendedName>
</protein>
<dbReference type="PROSITE" id="PS50999">
    <property type="entry name" value="COX2_TM"/>
    <property type="match status" value="1"/>
</dbReference>
<accession>A0A8H2SMW2</accession>
<keyword evidence="15 19" id="KW-0496">Mitochondrion</keyword>
<geneLocation type="mitochondrion" evidence="19"/>
<keyword evidence="9" id="KW-1278">Translocase</keyword>
<dbReference type="GO" id="GO:0005743">
    <property type="term" value="C:mitochondrial inner membrane"/>
    <property type="evidence" value="ECO:0007669"/>
    <property type="project" value="UniProtKB-SubCell"/>
</dbReference>
<dbReference type="InterPro" id="IPR002429">
    <property type="entry name" value="CcO_II-like_C"/>
</dbReference>
<proteinExistence type="inferred from homology"/>
<evidence type="ECO:0000256" key="5">
    <source>
        <dbReference type="ARBA" id="ARBA00022660"/>
    </source>
</evidence>
<evidence type="ECO:0000256" key="9">
    <source>
        <dbReference type="ARBA" id="ARBA00022967"/>
    </source>
</evidence>
<evidence type="ECO:0000256" key="13">
    <source>
        <dbReference type="ARBA" id="ARBA00023136"/>
    </source>
</evidence>
<keyword evidence="15" id="KW-0999">Mitochondrion inner membrane</keyword>
<dbReference type="Gene3D" id="1.10.287.90">
    <property type="match status" value="1"/>
</dbReference>
<comment type="subcellular location">
    <subcellularLocation>
        <location evidence="1">Membrane</location>
        <topology evidence="1">Multi-pass membrane protein</topology>
    </subcellularLocation>
    <subcellularLocation>
        <location evidence="15">Mitochondrion inner membrane</location>
        <topology evidence="15">Multi-pass membrane protein</topology>
    </subcellularLocation>
</comment>
<dbReference type="PROSITE" id="PS00078">
    <property type="entry name" value="COX2"/>
    <property type="match status" value="1"/>
</dbReference>
<keyword evidence="12 15" id="KW-0186">Copper</keyword>
<evidence type="ECO:0000256" key="3">
    <source>
        <dbReference type="ARBA" id="ARBA00015946"/>
    </source>
</evidence>
<keyword evidence="7 15" id="KW-0479">Metal-binding</keyword>
<keyword evidence="10 15" id="KW-0249">Electron transport</keyword>
<comment type="similarity">
    <text evidence="2 15">Belongs to the cytochrome c oxidase subunit 2 family.</text>
</comment>
<evidence type="ECO:0000256" key="8">
    <source>
        <dbReference type="ARBA" id="ARBA00022842"/>
    </source>
</evidence>
<feature type="domain" description="Cytochrome oxidase subunit II transmembrane region profile" evidence="18">
    <location>
        <begin position="1"/>
        <end position="96"/>
    </location>
</feature>
<keyword evidence="13 15" id="KW-0472">Membrane</keyword>
<dbReference type="GO" id="GO:0004129">
    <property type="term" value="F:cytochrome-c oxidase activity"/>
    <property type="evidence" value="ECO:0007669"/>
    <property type="project" value="UniProtKB-EC"/>
</dbReference>
<evidence type="ECO:0000259" key="17">
    <source>
        <dbReference type="PROSITE" id="PS50857"/>
    </source>
</evidence>
<dbReference type="SUPFAM" id="SSF49503">
    <property type="entry name" value="Cupredoxins"/>
    <property type="match status" value="1"/>
</dbReference>
<name>A0A8H2SMW2_9BIVA</name>
<evidence type="ECO:0000256" key="10">
    <source>
        <dbReference type="ARBA" id="ARBA00022982"/>
    </source>
</evidence>
<keyword evidence="4 15" id="KW-0813">Transport</keyword>
<keyword evidence="11 16" id="KW-1133">Transmembrane helix</keyword>
<dbReference type="InterPro" id="IPR045187">
    <property type="entry name" value="CcO_II"/>
</dbReference>
<evidence type="ECO:0000256" key="11">
    <source>
        <dbReference type="ARBA" id="ARBA00022989"/>
    </source>
</evidence>
<keyword evidence="5 15" id="KW-0679">Respiratory chain</keyword>
<feature type="domain" description="Cytochrome oxidase subunit II copper A binding" evidence="17">
    <location>
        <begin position="98"/>
        <end position="241"/>
    </location>
</feature>
<comment type="catalytic activity">
    <reaction evidence="14">
        <text>4 Fe(II)-[cytochrome c] + O2 + 8 H(+)(in) = 4 Fe(III)-[cytochrome c] + 2 H2O + 4 H(+)(out)</text>
        <dbReference type="Rhea" id="RHEA:11436"/>
        <dbReference type="Rhea" id="RHEA-COMP:10350"/>
        <dbReference type="Rhea" id="RHEA-COMP:14399"/>
        <dbReference type="ChEBI" id="CHEBI:15377"/>
        <dbReference type="ChEBI" id="CHEBI:15378"/>
        <dbReference type="ChEBI" id="CHEBI:15379"/>
        <dbReference type="ChEBI" id="CHEBI:29033"/>
        <dbReference type="ChEBI" id="CHEBI:29034"/>
        <dbReference type="EC" id="7.1.1.9"/>
    </reaction>
    <physiologicalReaction direction="left-to-right" evidence="14">
        <dbReference type="Rhea" id="RHEA:11437"/>
    </physiologicalReaction>
</comment>
<reference evidence="19" key="1">
    <citation type="submission" date="2021-02" db="EMBL/GenBank/DDBJ databases">
        <authorList>
            <person name="Li H."/>
            <person name="Yu R."/>
            <person name="Ma P."/>
            <person name="Li C."/>
        </authorList>
    </citation>
    <scope>NUCLEOTIDE SEQUENCE</scope>
</reference>
<comment type="cofactor">
    <cofactor evidence="15">
        <name>Cu cation</name>
        <dbReference type="ChEBI" id="CHEBI:23378"/>
    </cofactor>
    <text evidence="15">Binds a copper A center.</text>
</comment>
<dbReference type="GO" id="GO:0005507">
    <property type="term" value="F:copper ion binding"/>
    <property type="evidence" value="ECO:0007669"/>
    <property type="project" value="InterPro"/>
</dbReference>
<dbReference type="InterPro" id="IPR011759">
    <property type="entry name" value="Cyt_c_oxidase_su2_TM_dom"/>
</dbReference>